<dbReference type="SUPFAM" id="SSF81301">
    <property type="entry name" value="Nucleotidyltransferase"/>
    <property type="match status" value="1"/>
</dbReference>
<dbReference type="UniPathway" id="UPA00908">
    <property type="reaction ID" value="UER00884"/>
</dbReference>
<dbReference type="Proteomes" id="UP000681343">
    <property type="component" value="Chromosome"/>
</dbReference>
<dbReference type="Pfam" id="PF04607">
    <property type="entry name" value="RelA_SpoT"/>
    <property type="match status" value="1"/>
</dbReference>
<dbReference type="KEGG" id="vfa:MM35RIKEN_13830"/>
<evidence type="ECO:0000313" key="4">
    <source>
        <dbReference type="Proteomes" id="UP000681343"/>
    </source>
</evidence>
<accession>A0A810Q142</accession>
<dbReference type="InterPro" id="IPR043519">
    <property type="entry name" value="NT_sf"/>
</dbReference>
<keyword evidence="4" id="KW-1185">Reference proteome</keyword>
<dbReference type="RefSeq" id="WP_212820471.1">
    <property type="nucleotide sequence ID" value="NZ_AP023415.1"/>
</dbReference>
<feature type="domain" description="RelA/SpoT" evidence="2">
    <location>
        <begin position="70"/>
        <end position="193"/>
    </location>
</feature>
<protein>
    <submittedName>
        <fullName evidence="3">GTP pyrophosphokinase family protein</fullName>
    </submittedName>
</protein>
<dbReference type="InterPro" id="IPR007685">
    <property type="entry name" value="RelA_SpoT"/>
</dbReference>
<evidence type="ECO:0000313" key="3">
    <source>
        <dbReference type="EMBL" id="BCK79191.1"/>
    </source>
</evidence>
<organism evidence="3 4">
    <name type="scientific">Vescimonas fastidiosa</name>
    <dbReference type="NCBI Taxonomy" id="2714353"/>
    <lineage>
        <taxon>Bacteria</taxon>
        <taxon>Bacillati</taxon>
        <taxon>Bacillota</taxon>
        <taxon>Clostridia</taxon>
        <taxon>Eubacteriales</taxon>
        <taxon>Oscillospiraceae</taxon>
        <taxon>Vescimonas</taxon>
    </lineage>
</organism>
<dbReference type="InterPro" id="IPR052366">
    <property type="entry name" value="GTP_Pyrophosphokinase"/>
</dbReference>
<evidence type="ECO:0000256" key="1">
    <source>
        <dbReference type="ARBA" id="ARBA00004976"/>
    </source>
</evidence>
<comment type="pathway">
    <text evidence="1">Purine metabolism; ppGpp biosynthesis; ppGpp from GTP: step 1/2.</text>
</comment>
<dbReference type="Gene3D" id="3.30.460.10">
    <property type="entry name" value="Beta Polymerase, domain 2"/>
    <property type="match status" value="1"/>
</dbReference>
<evidence type="ECO:0000259" key="2">
    <source>
        <dbReference type="SMART" id="SM00954"/>
    </source>
</evidence>
<proteinExistence type="predicted"/>
<dbReference type="PANTHER" id="PTHR47837:SF2">
    <property type="entry name" value="GTP PYROPHOSPHOKINASE YWAC"/>
    <property type="match status" value="1"/>
</dbReference>
<sequence length="238" mass="27615">MMVEKINQLSLHNIHLPGSTPQKETELAQGMVRVNHLYRSALKIAVAQMEILDEEFATLNDRSPIHHIEYRIKTLDSIVEKLQRRGHEVTIDNIYAYVQDVAGIRIICNYLDDIYYLRSLLTRNESFRVIQEVDYIKTPKPSGYRSLHLIVEVPIVISEGTLHLPVEIQLRTIAMDMWASLEHELRYKSSRAFSDADAKRLRLCSEAVFEVDREMQNIYKGKQAEYEEQEPAGEDAKE</sequence>
<dbReference type="AlphaFoldDB" id="A0A810Q142"/>
<gene>
    <name evidence="3" type="ORF">MM35RIKEN_13830</name>
</gene>
<dbReference type="EMBL" id="AP023415">
    <property type="protein sequence ID" value="BCK79191.1"/>
    <property type="molecule type" value="Genomic_DNA"/>
</dbReference>
<name>A0A810Q142_9FIRM</name>
<dbReference type="PANTHER" id="PTHR47837">
    <property type="entry name" value="GTP PYROPHOSPHOKINASE YJBM"/>
    <property type="match status" value="1"/>
</dbReference>
<dbReference type="SMART" id="SM00954">
    <property type="entry name" value="RelA_SpoT"/>
    <property type="match status" value="1"/>
</dbReference>
<dbReference type="Gene3D" id="1.10.287.860">
    <property type="entry name" value="Nucleotidyltransferase"/>
    <property type="match status" value="1"/>
</dbReference>
<dbReference type="GO" id="GO:0015970">
    <property type="term" value="P:guanosine tetraphosphate biosynthetic process"/>
    <property type="evidence" value="ECO:0007669"/>
    <property type="project" value="UniProtKB-UniPathway"/>
</dbReference>
<reference evidence="3" key="1">
    <citation type="submission" date="2020-09" db="EMBL/GenBank/DDBJ databases">
        <title>New species isolated from human feces.</title>
        <authorList>
            <person name="Kitahara M."/>
            <person name="Shigeno Y."/>
            <person name="Shime M."/>
            <person name="Matsumoto Y."/>
            <person name="Nakamura S."/>
            <person name="Motooka D."/>
            <person name="Fukuoka S."/>
            <person name="Nishikawa H."/>
            <person name="Benno Y."/>
        </authorList>
    </citation>
    <scope>NUCLEOTIDE SEQUENCE</scope>
    <source>
        <strain evidence="3">MM35</strain>
    </source>
</reference>
<dbReference type="CDD" id="cd05399">
    <property type="entry name" value="NT_Rel-Spo_like"/>
    <property type="match status" value="1"/>
</dbReference>